<reference evidence="2 3" key="1">
    <citation type="submission" date="2015-06" db="EMBL/GenBank/DDBJ databases">
        <authorList>
            <person name="Hoefler B.C."/>
            <person name="Straight P.D."/>
        </authorList>
    </citation>
    <scope>NUCLEOTIDE SEQUENCE [LARGE SCALE GENOMIC DNA]</scope>
    <source>
        <strain evidence="2 3">Riq4</strain>
    </source>
</reference>
<gene>
    <name evidence="2" type="ORF">ACS77_28655</name>
</gene>
<organism evidence="2 3">
    <name type="scientific">Pseudomonas syringae</name>
    <dbReference type="NCBI Taxonomy" id="317"/>
    <lineage>
        <taxon>Bacteria</taxon>
        <taxon>Pseudomonadati</taxon>
        <taxon>Pseudomonadota</taxon>
        <taxon>Gammaproteobacteria</taxon>
        <taxon>Pseudomonadales</taxon>
        <taxon>Pseudomonadaceae</taxon>
        <taxon>Pseudomonas</taxon>
    </lineage>
</organism>
<dbReference type="InterPro" id="IPR046779">
    <property type="entry name" value="LapA_adhesin_dom"/>
</dbReference>
<protein>
    <recommendedName>
        <fullName evidence="1">LapA adhesin domain-containing protein</fullName>
    </recommendedName>
</protein>
<evidence type="ECO:0000259" key="1">
    <source>
        <dbReference type="Pfam" id="PF20579"/>
    </source>
</evidence>
<evidence type="ECO:0000313" key="2">
    <source>
        <dbReference type="EMBL" id="KNH16005.1"/>
    </source>
</evidence>
<proteinExistence type="predicted"/>
<dbReference type="Proteomes" id="UP000036955">
    <property type="component" value="Unassembled WGS sequence"/>
</dbReference>
<comment type="caution">
    <text evidence="2">The sequence shown here is derived from an EMBL/GenBank/DDBJ whole genome shotgun (WGS) entry which is preliminary data.</text>
</comment>
<evidence type="ECO:0000313" key="3">
    <source>
        <dbReference type="Proteomes" id="UP000036955"/>
    </source>
</evidence>
<dbReference type="AlphaFoldDB" id="A0A0L1LIC5"/>
<dbReference type="PATRIC" id="fig|317.197.peg.465"/>
<feature type="non-terminal residue" evidence="2">
    <location>
        <position position="72"/>
    </location>
</feature>
<name>A0A0L1LIC5_PSESX</name>
<dbReference type="Pfam" id="PF20579">
    <property type="entry name" value="LapA"/>
    <property type="match status" value="1"/>
</dbReference>
<feature type="non-terminal residue" evidence="2">
    <location>
        <position position="1"/>
    </location>
</feature>
<dbReference type="EMBL" id="LFQK01000107">
    <property type="protein sequence ID" value="KNH16005.1"/>
    <property type="molecule type" value="Genomic_DNA"/>
</dbReference>
<sequence>DTIDTSTVNLTATSTVAEGGTVVYTASVSAPVTGSPVVVTLSNGQIITIPVGASSGSVNFAAPNDALAGGSS</sequence>
<accession>A0A0L1LIC5</accession>
<feature type="domain" description="LapA adhesin" evidence="1">
    <location>
        <begin position="4"/>
        <end position="65"/>
    </location>
</feature>